<dbReference type="EMBL" id="CAJHNH020002446">
    <property type="protein sequence ID" value="CAG5126723.1"/>
    <property type="molecule type" value="Genomic_DNA"/>
</dbReference>
<dbReference type="PANTHER" id="PTHR18952">
    <property type="entry name" value="CARBONIC ANHYDRASE"/>
    <property type="match status" value="1"/>
</dbReference>
<evidence type="ECO:0000313" key="3">
    <source>
        <dbReference type="EMBL" id="CAG5126723.1"/>
    </source>
</evidence>
<feature type="non-terminal residue" evidence="3">
    <location>
        <position position="1"/>
    </location>
</feature>
<dbReference type="GO" id="GO:0006730">
    <property type="term" value="P:one-carbon metabolic process"/>
    <property type="evidence" value="ECO:0007669"/>
    <property type="project" value="TreeGrafter"/>
</dbReference>
<dbReference type="SMART" id="SM01057">
    <property type="entry name" value="Carb_anhydrase"/>
    <property type="match status" value="1"/>
</dbReference>
<organism evidence="3 4">
    <name type="scientific">Candidula unifasciata</name>
    <dbReference type="NCBI Taxonomy" id="100452"/>
    <lineage>
        <taxon>Eukaryota</taxon>
        <taxon>Metazoa</taxon>
        <taxon>Spiralia</taxon>
        <taxon>Lophotrochozoa</taxon>
        <taxon>Mollusca</taxon>
        <taxon>Gastropoda</taxon>
        <taxon>Heterobranchia</taxon>
        <taxon>Euthyneura</taxon>
        <taxon>Panpulmonata</taxon>
        <taxon>Eupulmonata</taxon>
        <taxon>Stylommatophora</taxon>
        <taxon>Helicina</taxon>
        <taxon>Helicoidea</taxon>
        <taxon>Geomitridae</taxon>
        <taxon>Candidula</taxon>
    </lineage>
</organism>
<dbReference type="Gene3D" id="3.10.200.10">
    <property type="entry name" value="Alpha carbonic anhydrase"/>
    <property type="match status" value="1"/>
</dbReference>
<dbReference type="GO" id="GO:0008270">
    <property type="term" value="F:zinc ion binding"/>
    <property type="evidence" value="ECO:0007669"/>
    <property type="project" value="InterPro"/>
</dbReference>
<dbReference type="InterPro" id="IPR001148">
    <property type="entry name" value="CA_dom"/>
</dbReference>
<name>A0A8S3ZBI4_9EUPU</name>
<reference evidence="3" key="1">
    <citation type="submission" date="2021-04" db="EMBL/GenBank/DDBJ databases">
        <authorList>
            <consortium name="Molecular Ecology Group"/>
        </authorList>
    </citation>
    <scope>NUCLEOTIDE SEQUENCE</scope>
</reference>
<evidence type="ECO:0000259" key="2">
    <source>
        <dbReference type="PROSITE" id="PS51144"/>
    </source>
</evidence>
<dbReference type="OrthoDB" id="5978072at2759"/>
<dbReference type="SUPFAM" id="SSF51069">
    <property type="entry name" value="Carbonic anhydrase"/>
    <property type="match status" value="1"/>
</dbReference>
<dbReference type="Proteomes" id="UP000678393">
    <property type="component" value="Unassembled WGS sequence"/>
</dbReference>
<feature type="domain" description="Alpha-carbonic anhydrase" evidence="2">
    <location>
        <begin position="7"/>
        <end position="273"/>
    </location>
</feature>
<feature type="non-terminal residue" evidence="3">
    <location>
        <position position="291"/>
    </location>
</feature>
<sequence length="291" mass="33165">SNSPWATWWAYQGLAGPQHWGYLNPDWVLCRSGKFQSPINIEPRLLLFDPKLRRMSVDVPELVSGVLKNTGNDIMLSLDDVMSNGANFSDGPFMYTYRLAQVKVHIGKTNGRGSEHRIDEKSFAAEIQLICYNSDLFKSLQEAERMPYGAAIIAVFGEIAEDFGITNSAFKFLVDMATQVPWQGQGTHIKDFRIKSLLPDTNYYVTYEGSFTQPGCQETVTWVLFNKPIYIDQTQIETLRNLQNKQIDNRMTMMEGNVRPTMPVNNRAIRTNINYPSTGGLCDMKRITFYE</sequence>
<dbReference type="AlphaFoldDB" id="A0A8S3ZBI4"/>
<evidence type="ECO:0000313" key="4">
    <source>
        <dbReference type="Proteomes" id="UP000678393"/>
    </source>
</evidence>
<dbReference type="InterPro" id="IPR023561">
    <property type="entry name" value="Carbonic_anhydrase_a-class"/>
</dbReference>
<dbReference type="PROSITE" id="PS51144">
    <property type="entry name" value="ALPHA_CA_2"/>
    <property type="match status" value="1"/>
</dbReference>
<comment type="caution">
    <text evidence="3">The sequence shown here is derived from an EMBL/GenBank/DDBJ whole genome shotgun (WGS) entry which is preliminary data.</text>
</comment>
<protein>
    <recommendedName>
        <fullName evidence="2">Alpha-carbonic anhydrase domain-containing protein</fullName>
    </recommendedName>
</protein>
<comment type="similarity">
    <text evidence="1">Belongs to the alpha-carbonic anhydrase family.</text>
</comment>
<accession>A0A8S3ZBI4</accession>
<gene>
    <name evidence="3" type="ORF">CUNI_LOCUS12281</name>
</gene>
<keyword evidence="4" id="KW-1185">Reference proteome</keyword>
<dbReference type="PANTHER" id="PTHR18952:SF208">
    <property type="entry name" value="CARBONIC ANHYDRASE XA-RELATED"/>
    <property type="match status" value="1"/>
</dbReference>
<evidence type="ECO:0000256" key="1">
    <source>
        <dbReference type="ARBA" id="ARBA00010718"/>
    </source>
</evidence>
<dbReference type="InterPro" id="IPR036398">
    <property type="entry name" value="CA_dom_sf"/>
</dbReference>
<dbReference type="Pfam" id="PF00194">
    <property type="entry name" value="Carb_anhydrase"/>
    <property type="match status" value="1"/>
</dbReference>
<dbReference type="GO" id="GO:0004089">
    <property type="term" value="F:carbonate dehydratase activity"/>
    <property type="evidence" value="ECO:0007669"/>
    <property type="project" value="InterPro"/>
</dbReference>
<proteinExistence type="inferred from homology"/>